<feature type="binding site" evidence="11">
    <location>
        <position position="71"/>
    </location>
    <ligand>
        <name>Mg(2+)</name>
        <dbReference type="ChEBI" id="CHEBI:18420"/>
        <label>1</label>
        <note>catalytic</note>
    </ligand>
</feature>
<evidence type="ECO:0000256" key="2">
    <source>
        <dbReference type="ARBA" id="ARBA00009759"/>
    </source>
</evidence>
<comment type="similarity">
    <text evidence="2">Belongs to the inositol monophosphatase superfamily.</text>
</comment>
<evidence type="ECO:0000256" key="1">
    <source>
        <dbReference type="ARBA" id="ARBA00001946"/>
    </source>
</evidence>
<feature type="binding site" evidence="11">
    <location>
        <position position="250"/>
    </location>
    <ligand>
        <name>Mg(2+)</name>
        <dbReference type="ChEBI" id="CHEBI:18420"/>
        <label>1</label>
        <note>catalytic</note>
    </ligand>
</feature>
<evidence type="ECO:0000313" key="13">
    <source>
        <dbReference type="Proteomes" id="UP000076078"/>
    </source>
</evidence>
<evidence type="ECO:0000313" key="12">
    <source>
        <dbReference type="EMBL" id="KYR03061.1"/>
    </source>
</evidence>
<reference evidence="12 13" key="1">
    <citation type="submission" date="2015-12" db="EMBL/GenBank/DDBJ databases">
        <title>Dictyostelia acquired genes for synthesis and detection of signals that induce cell-type specialization by lateral gene transfer from prokaryotes.</title>
        <authorList>
            <person name="Gloeckner G."/>
            <person name="Schaap P."/>
        </authorList>
    </citation>
    <scope>NUCLEOTIDE SEQUENCE [LARGE SCALE GENOMIC DNA]</scope>
    <source>
        <strain evidence="12 13">TK</strain>
    </source>
</reference>
<dbReference type="GO" id="GO:0046854">
    <property type="term" value="P:phosphatidylinositol phosphate biosynthetic process"/>
    <property type="evidence" value="ECO:0007669"/>
    <property type="project" value="InterPro"/>
</dbReference>
<evidence type="ECO:0000256" key="10">
    <source>
        <dbReference type="ARBA" id="ARBA00044554"/>
    </source>
</evidence>
<keyword evidence="13" id="KW-1185">Reference proteome</keyword>
<comment type="cofactor">
    <cofactor evidence="1 11">
        <name>Mg(2+)</name>
        <dbReference type="ChEBI" id="CHEBI:18420"/>
    </cofactor>
</comment>
<gene>
    <name evidence="12" type="ORF">DLAC_00553</name>
</gene>
<feature type="binding site" evidence="11">
    <location>
        <position position="114"/>
    </location>
    <ligand>
        <name>Mg(2+)</name>
        <dbReference type="ChEBI" id="CHEBI:18420"/>
        <label>1</label>
        <note>catalytic</note>
    </ligand>
</feature>
<dbReference type="Pfam" id="PF00459">
    <property type="entry name" value="Inositol_P"/>
    <property type="match status" value="1"/>
</dbReference>
<dbReference type="AlphaFoldDB" id="A0A152AAA5"/>
<dbReference type="EC" id="3.1.3.57" evidence="9"/>
<dbReference type="OMA" id="QTEADRC"/>
<name>A0A152AAA5_TIELA</name>
<dbReference type="STRING" id="361077.A0A152AAA5"/>
<dbReference type="OrthoDB" id="411145at2759"/>
<dbReference type="InterPro" id="IPR000760">
    <property type="entry name" value="Inositol_monophosphatase-like"/>
</dbReference>
<dbReference type="PROSITE" id="PS00630">
    <property type="entry name" value="IMP_2"/>
    <property type="match status" value="1"/>
</dbReference>
<dbReference type="InterPro" id="IPR020550">
    <property type="entry name" value="Inositol_monophosphatase_CS"/>
</dbReference>
<dbReference type="CDD" id="cd01640">
    <property type="entry name" value="IPPase"/>
    <property type="match status" value="1"/>
</dbReference>
<dbReference type="InterPro" id="IPR050725">
    <property type="entry name" value="CysQ/Inositol_MonoPase"/>
</dbReference>
<organism evidence="12 13">
    <name type="scientific">Tieghemostelium lacteum</name>
    <name type="common">Slime mold</name>
    <name type="synonym">Dictyostelium lacteum</name>
    <dbReference type="NCBI Taxonomy" id="361077"/>
    <lineage>
        <taxon>Eukaryota</taxon>
        <taxon>Amoebozoa</taxon>
        <taxon>Evosea</taxon>
        <taxon>Eumycetozoa</taxon>
        <taxon>Dictyostelia</taxon>
        <taxon>Dictyosteliales</taxon>
        <taxon>Raperosteliaceae</taxon>
        <taxon>Tieghemostelium</taxon>
    </lineage>
</organism>
<dbReference type="Proteomes" id="UP000076078">
    <property type="component" value="Unassembled WGS sequence"/>
</dbReference>
<feature type="binding site" evidence="11">
    <location>
        <position position="115"/>
    </location>
    <ligand>
        <name>Mg(2+)</name>
        <dbReference type="ChEBI" id="CHEBI:18420"/>
        <label>1</label>
        <note>catalytic</note>
    </ligand>
</feature>
<dbReference type="FunCoup" id="A0A152AAA5">
    <property type="interactions" value="116"/>
</dbReference>
<dbReference type="GO" id="GO:0004441">
    <property type="term" value="F:inositol-1,4-bisphosphate 1-phosphatase activity"/>
    <property type="evidence" value="ECO:0007669"/>
    <property type="project" value="UniProtKB-EC"/>
</dbReference>
<dbReference type="Gene3D" id="3.40.190.80">
    <property type="match status" value="1"/>
</dbReference>
<keyword evidence="5" id="KW-0378">Hydrolase</keyword>
<dbReference type="EMBL" id="LODT01000001">
    <property type="protein sequence ID" value="KYR03061.1"/>
    <property type="molecule type" value="Genomic_DNA"/>
</dbReference>
<dbReference type="PRINTS" id="PR00377">
    <property type="entry name" value="IMPHPHTASES"/>
</dbReference>
<dbReference type="SUPFAM" id="SSF56655">
    <property type="entry name" value="Carbohydrate phosphatase"/>
    <property type="match status" value="1"/>
</dbReference>
<keyword evidence="6 11" id="KW-0460">Magnesium</keyword>
<dbReference type="PANTHER" id="PTHR43028">
    <property type="entry name" value="3'(2'),5'-BISPHOSPHATE NUCLEOTIDASE 1"/>
    <property type="match status" value="1"/>
</dbReference>
<dbReference type="EC" id="3.1.3.7" evidence="3"/>
<proteinExistence type="inferred from homology"/>
<evidence type="ECO:0000256" key="11">
    <source>
        <dbReference type="PIRSR" id="PIRSR600760-2"/>
    </source>
</evidence>
<evidence type="ECO:0000256" key="5">
    <source>
        <dbReference type="ARBA" id="ARBA00022801"/>
    </source>
</evidence>
<evidence type="ECO:0000256" key="9">
    <source>
        <dbReference type="ARBA" id="ARBA00044519"/>
    </source>
</evidence>
<feature type="binding site" evidence="11">
    <location>
        <position position="112"/>
    </location>
    <ligand>
        <name>Mg(2+)</name>
        <dbReference type="ChEBI" id="CHEBI:18420"/>
        <label>1</label>
        <note>catalytic</note>
    </ligand>
</feature>
<dbReference type="PANTHER" id="PTHR43028:SF5">
    <property type="entry name" value="3'(2'),5'-BISPHOSPHATE NUCLEOTIDASE 1"/>
    <property type="match status" value="1"/>
</dbReference>
<protein>
    <recommendedName>
        <fullName evidence="7">3'(2'),5'-bisphosphate nucleotidase 1</fullName>
        <ecNumber evidence="9">3.1.3.57</ecNumber>
        <ecNumber evidence="3">3.1.3.7</ecNumber>
    </recommendedName>
    <alternativeName>
        <fullName evidence="8">Bisphosphate 3'-nucleotidase 1</fullName>
    </alternativeName>
    <alternativeName>
        <fullName evidence="10">Inositol-polyphosphate 1-phosphatase</fullName>
    </alternativeName>
</protein>
<dbReference type="GO" id="GO:0008441">
    <property type="term" value="F:3'(2'),5'-bisphosphate nucleotidase activity"/>
    <property type="evidence" value="ECO:0007669"/>
    <property type="project" value="UniProtKB-EC"/>
</dbReference>
<evidence type="ECO:0000256" key="7">
    <source>
        <dbReference type="ARBA" id="ARBA00040342"/>
    </source>
</evidence>
<evidence type="ECO:0000256" key="8">
    <source>
        <dbReference type="ARBA" id="ARBA00041815"/>
    </source>
</evidence>
<accession>A0A152AAA5</accession>
<evidence type="ECO:0000256" key="6">
    <source>
        <dbReference type="ARBA" id="ARBA00022842"/>
    </source>
</evidence>
<comment type="caution">
    <text evidence="12">The sequence shown here is derived from an EMBL/GenBank/DDBJ whole genome shotgun (WGS) entry which is preliminary data.</text>
</comment>
<sequence length="304" mass="33455">MTGYNLLEIVSSCIDLAEQSGKIIRDIFNSGTLDIKMKGEDDPMTVADLKSQQHIIAGLRNHWPDIKIVGEEDCEVPPTQTFPDRTKLQKYSDSAPKDYLNMNKEDVIVFIDPLDATKEFTLGRVHCVMTLIGITYKGVPVGGVIYQPFVDADGLPVPKEQASQWVGRLVWGIVGIPVENLKDKRAPEDKGKVIIVTTASHFNQDIENSIQKIQPDKVLRTGGAGYKTLMVIENLADVYLFSTVGTKLWDIAAPHAILSAVGGTLTQPSGKPVNYTDNLSLVENKNGIVVTIGDHQKYINLLNK</sequence>
<dbReference type="GO" id="GO:0046872">
    <property type="term" value="F:metal ion binding"/>
    <property type="evidence" value="ECO:0007669"/>
    <property type="project" value="UniProtKB-KW"/>
</dbReference>
<keyword evidence="4 11" id="KW-0479">Metal-binding</keyword>
<dbReference type="FunFam" id="3.30.540.10:FF:000012">
    <property type="entry name" value="Blast:Putative inositol monophosphatase 3"/>
    <property type="match status" value="1"/>
</dbReference>
<dbReference type="InParanoid" id="A0A152AAA5"/>
<dbReference type="GO" id="GO:0005737">
    <property type="term" value="C:cytoplasm"/>
    <property type="evidence" value="ECO:0007669"/>
    <property type="project" value="UniProtKB-ARBA"/>
</dbReference>
<evidence type="ECO:0000256" key="4">
    <source>
        <dbReference type="ARBA" id="ARBA00022723"/>
    </source>
</evidence>
<dbReference type="Gene3D" id="3.30.540.10">
    <property type="entry name" value="Fructose-1,6-Bisphosphatase, subunit A, domain 1"/>
    <property type="match status" value="1"/>
</dbReference>
<evidence type="ECO:0000256" key="3">
    <source>
        <dbReference type="ARBA" id="ARBA00012633"/>
    </source>
</evidence>